<name>A0ABQ2EYV0_9DEIO</name>
<dbReference type="PANTHER" id="PTHR13887">
    <property type="entry name" value="GLUTATHIONE S-TRANSFERASE KAPPA"/>
    <property type="match status" value="1"/>
</dbReference>
<evidence type="ECO:0000259" key="1">
    <source>
        <dbReference type="Pfam" id="PF01323"/>
    </source>
</evidence>
<reference evidence="3" key="1">
    <citation type="journal article" date="2019" name="Int. J. Syst. Evol. Microbiol.">
        <title>The Global Catalogue of Microorganisms (GCM) 10K type strain sequencing project: providing services to taxonomists for standard genome sequencing and annotation.</title>
        <authorList>
            <consortium name="The Broad Institute Genomics Platform"/>
            <consortium name="The Broad Institute Genome Sequencing Center for Infectious Disease"/>
            <person name="Wu L."/>
            <person name="Ma J."/>
        </authorList>
    </citation>
    <scope>NUCLEOTIDE SEQUENCE [LARGE SCALE GENOMIC DNA]</scope>
    <source>
        <strain evidence="3">JCM 30331</strain>
    </source>
</reference>
<evidence type="ECO:0000313" key="2">
    <source>
        <dbReference type="EMBL" id="GGK27415.1"/>
    </source>
</evidence>
<protein>
    <recommendedName>
        <fullName evidence="1">DSBA-like thioredoxin domain-containing protein</fullName>
    </recommendedName>
</protein>
<gene>
    <name evidence="2" type="ORF">GCM10008955_21520</name>
</gene>
<evidence type="ECO:0000313" key="3">
    <source>
        <dbReference type="Proteomes" id="UP000647587"/>
    </source>
</evidence>
<proteinExistence type="predicted"/>
<dbReference type="InterPro" id="IPR036249">
    <property type="entry name" value="Thioredoxin-like_sf"/>
</dbReference>
<feature type="domain" description="DSBA-like thioredoxin" evidence="1">
    <location>
        <begin position="5"/>
        <end position="165"/>
    </location>
</feature>
<dbReference type="RefSeq" id="WP_189008107.1">
    <property type="nucleotide sequence ID" value="NZ_BMPP01000008.1"/>
</dbReference>
<keyword evidence="3" id="KW-1185">Reference proteome</keyword>
<dbReference type="PANTHER" id="PTHR13887:SF41">
    <property type="entry name" value="THIOREDOXIN SUPERFAMILY PROTEIN"/>
    <property type="match status" value="1"/>
</dbReference>
<comment type="caution">
    <text evidence="2">The sequence shown here is derived from an EMBL/GenBank/DDBJ whole genome shotgun (WGS) entry which is preliminary data.</text>
</comment>
<dbReference type="Pfam" id="PF01323">
    <property type="entry name" value="DSBA"/>
    <property type="match status" value="1"/>
</dbReference>
<dbReference type="Proteomes" id="UP000647587">
    <property type="component" value="Unassembled WGS sequence"/>
</dbReference>
<dbReference type="SUPFAM" id="SSF52833">
    <property type="entry name" value="Thioredoxin-like"/>
    <property type="match status" value="1"/>
</dbReference>
<dbReference type="EMBL" id="BMPP01000008">
    <property type="protein sequence ID" value="GGK27415.1"/>
    <property type="molecule type" value="Genomic_DNA"/>
</dbReference>
<dbReference type="InterPro" id="IPR001853">
    <property type="entry name" value="DSBA-like_thioredoxin_dom"/>
</dbReference>
<accession>A0ABQ2EYV0</accession>
<dbReference type="Gene3D" id="3.40.30.10">
    <property type="entry name" value="Glutaredoxin"/>
    <property type="match status" value="1"/>
</dbReference>
<sequence>MTATDLFFDFVCPYAWRGMELAHVLRAEGETFRLRHFSLVQGNHPDNAGQPEPRWWLTDQPAGEGTVSQRSSLAAFLAARAAACQGDEAAWAFSLALLRIRHEDGQPLEEEALTQAARTAGLDTDRWAADRADDAGLREGLRSDLSEAHRLGVFGTPTFVLPDGHAAYYRFDHLTRDPLVARERWQLYRHVLHSEAGIGTIKRTRRVAS</sequence>
<organism evidence="2 3">
    <name type="scientific">Deinococcus malanensis</name>
    <dbReference type="NCBI Taxonomy" id="1706855"/>
    <lineage>
        <taxon>Bacteria</taxon>
        <taxon>Thermotogati</taxon>
        <taxon>Deinococcota</taxon>
        <taxon>Deinococci</taxon>
        <taxon>Deinococcales</taxon>
        <taxon>Deinococcaceae</taxon>
        <taxon>Deinococcus</taxon>
    </lineage>
</organism>